<gene>
    <name evidence="7" type="ORF">EI77_01186</name>
</gene>
<name>A0A4R7SS84_9BACT</name>
<proteinExistence type="predicted"/>
<dbReference type="EMBL" id="SOCA01000001">
    <property type="protein sequence ID" value="TDU81874.1"/>
    <property type="molecule type" value="Genomic_DNA"/>
</dbReference>
<feature type="signal peptide" evidence="6">
    <location>
        <begin position="1"/>
        <end position="23"/>
    </location>
</feature>
<evidence type="ECO:0000256" key="1">
    <source>
        <dbReference type="ARBA" id="ARBA00004613"/>
    </source>
</evidence>
<organism evidence="7 8">
    <name type="scientific">Prosthecobacter fusiformis</name>
    <dbReference type="NCBI Taxonomy" id="48464"/>
    <lineage>
        <taxon>Bacteria</taxon>
        <taxon>Pseudomonadati</taxon>
        <taxon>Verrucomicrobiota</taxon>
        <taxon>Verrucomicrobiia</taxon>
        <taxon>Verrucomicrobiales</taxon>
        <taxon>Verrucomicrobiaceae</taxon>
        <taxon>Prosthecobacter</taxon>
    </lineage>
</organism>
<evidence type="ECO:0000256" key="2">
    <source>
        <dbReference type="ARBA" id="ARBA00022525"/>
    </source>
</evidence>
<dbReference type="GO" id="GO:0005509">
    <property type="term" value="F:calcium ion binding"/>
    <property type="evidence" value="ECO:0007669"/>
    <property type="project" value="InterPro"/>
</dbReference>
<evidence type="ECO:0000256" key="3">
    <source>
        <dbReference type="ARBA" id="ARBA00022729"/>
    </source>
</evidence>
<dbReference type="SUPFAM" id="SSF51126">
    <property type="entry name" value="Pectin lyase-like"/>
    <property type="match status" value="1"/>
</dbReference>
<comment type="caution">
    <text evidence="7">The sequence shown here is derived from an EMBL/GenBank/DDBJ whole genome shotgun (WGS) entry which is preliminary data.</text>
</comment>
<feature type="compositionally biased region" description="Low complexity" evidence="5">
    <location>
        <begin position="964"/>
        <end position="976"/>
    </location>
</feature>
<keyword evidence="8" id="KW-1185">Reference proteome</keyword>
<dbReference type="Gene3D" id="4.10.1080.10">
    <property type="entry name" value="TSP type-3 repeat"/>
    <property type="match status" value="1"/>
</dbReference>
<dbReference type="Proteomes" id="UP000295662">
    <property type="component" value="Unassembled WGS sequence"/>
</dbReference>
<reference evidence="7 8" key="1">
    <citation type="submission" date="2019-03" db="EMBL/GenBank/DDBJ databases">
        <title>Genomic Encyclopedia of Archaeal and Bacterial Type Strains, Phase II (KMG-II): from individual species to whole genera.</title>
        <authorList>
            <person name="Goeker M."/>
        </authorList>
    </citation>
    <scope>NUCLEOTIDE SEQUENCE [LARGE SCALE GENOMIC DNA]</scope>
    <source>
        <strain evidence="7 8">ATCC 25309</strain>
    </source>
</reference>
<evidence type="ECO:0000256" key="6">
    <source>
        <dbReference type="SAM" id="SignalP"/>
    </source>
</evidence>
<comment type="subcellular location">
    <subcellularLocation>
        <location evidence="1">Secreted</location>
    </subcellularLocation>
</comment>
<dbReference type="Pfam" id="PF18884">
    <property type="entry name" value="TSP3_bac"/>
    <property type="match status" value="3"/>
</dbReference>
<feature type="region of interest" description="Disordered" evidence="5">
    <location>
        <begin position="958"/>
        <end position="984"/>
    </location>
</feature>
<dbReference type="SUPFAM" id="SSF103647">
    <property type="entry name" value="TSP type-3 repeat"/>
    <property type="match status" value="1"/>
</dbReference>
<dbReference type="InterPro" id="IPR028974">
    <property type="entry name" value="TSP_type-3_rpt"/>
</dbReference>
<dbReference type="InterPro" id="IPR011050">
    <property type="entry name" value="Pectin_lyase_fold/virulence"/>
</dbReference>
<feature type="chain" id="PRO_5020772544" description="Pectate lyase C" evidence="6">
    <location>
        <begin position="24"/>
        <end position="1436"/>
    </location>
</feature>
<keyword evidence="3 6" id="KW-0732">Signal</keyword>
<dbReference type="InterPro" id="IPR059100">
    <property type="entry name" value="TSP3_bac"/>
</dbReference>
<evidence type="ECO:0000256" key="5">
    <source>
        <dbReference type="SAM" id="MobiDB-lite"/>
    </source>
</evidence>
<evidence type="ECO:0000313" key="8">
    <source>
        <dbReference type="Proteomes" id="UP000295662"/>
    </source>
</evidence>
<dbReference type="OrthoDB" id="200358at2"/>
<keyword evidence="2" id="KW-0964">Secreted</keyword>
<dbReference type="RefSeq" id="WP_133793786.1">
    <property type="nucleotide sequence ID" value="NZ_SOCA01000001.1"/>
</dbReference>
<evidence type="ECO:0000256" key="4">
    <source>
        <dbReference type="ARBA" id="ARBA00022837"/>
    </source>
</evidence>
<keyword evidence="4" id="KW-0106">Calcium</keyword>
<evidence type="ECO:0000313" key="7">
    <source>
        <dbReference type="EMBL" id="TDU81874.1"/>
    </source>
</evidence>
<sequence length="1436" mass="153497">MTHIRTLYLLLLTPFLFAPWVSAQTPGPESEFIQWTLGPNVVLHGTEGGLKKTAGGNESWSGDAVSSGHQVLVRDGYVKFKTQLGSYMAIGLSPLNSNRSYTDLEHSIMLRASTQQAQIYHGSTGGLNLGAFTSNTEFMIRRVGGVVSFYKDNVLMHVSAKPSAGIMMVDCCFYNLNNPLLSARISIDGDQDADTLPDTWEKAHLPPDHGWNDLVAFLPGNDADGDGVSNLQEFSDDSNPNDPLDFFEAVSWSAHSATQNLLNSIGGLEKTGVLGWNADAVSSQEFIQDGKMVFQVPAGSDLIVGLTEANDSRANTDLEYGIQVATTNTAIGKCPEDASFDLGEYTPNTVFGLRRIAGRVQFIKDGVVIYTSTTPSSARLKVDCSLKALSSRISMCKIDDGDLDNDGLPDAWERRHLPAGATLAALEGFLPTADPDGDGLPNLEEYLDDTHPLEQLSYNATVVWTPSTYTQHISGSEGGLIKSPGGTAWNTDAVGSKTIYQTGKLAFSASSGSYLAVGLTHANTGRANTDLEYRIQVTTSNVAGVHEGTNPETSLKKNMGAYDENTRFAIRRVGGTIEYLKDGVVYHTSVIPASTPLLVDCSFYTVNSQITEARLYTGDLDEDQMPDDWELYHITRMQPHPAPTFEDLRDRFLPGDDEDDFMTHFAVGENPPVPDPGDGFTHLQEYGLGTDPLNALSWPAAAVTWTSRINTSPVVDSQGGLQKTSGAAGYNADAISVESLPGDGSLTFSVPPVTAGVSGVGLTYANNSRSYTDMEYAFLFYPTGAKVQRPETGTDMDVGPFTASTIFRIRRVGTQVDFLKDGVVVCTSTTASTGPMYVDCSLYSPLYSILFACLGPDDETRDLDADGLPDWWELQYLPLNATLAQLQALLPADDSGDNDGVTLADEFLYGTSPLLADTDGDGMSDAWEILHGLAATNASNALADSDSDGLTNLQEAINQTNPWSSDTDGDGISDSSEVTNGLNPLDGNDAMLDLDGDGVPNAWEIARNTSPTNAVSIPVWDAIVDPALSADIPAEKRFKTLASAMVALPSSTTYRSTVLLRAGSHSGTALSQTGIARKIAFVGERVTTRTSHAETPITTVRWTLNGETAIHGVAFTGASSGIRFTPASGTSPRFRVSNCIFVNLSQLNGAGTPSSSYGGALTNQGGEVHVEHCTFLNSTSYKGSSPYTPVAAVANLSGTLLMKNCIIWDDQYVSATPVAGGGVTISSSLIQGMGGSLDQDPELSAKGYLTSASSHCYVSGSPGSVGWDLHGQVRSTSTPSLGAEEWINTDGDSVPDWWELHWFNTTGLGDDHPLWPTSTTTLLGRYLSTETAADLRSADGDYLPDVWEMHYWGNVAASAEQDADNDGISNGEEFIAGTPPCVIDWDGDGMPNDWEALHNLSSSDPQDAWDDPDGDFVFNLEEFQAGTDPSLSLSLI</sequence>
<protein>
    <recommendedName>
        <fullName evidence="9">Pectate lyase C</fullName>
    </recommendedName>
</protein>
<accession>A0A4R7SS84</accession>
<dbReference type="PANTHER" id="PTHR37467">
    <property type="entry name" value="EXPORTED CALCIUM-BINDING GLYCOPROTEIN-RELATED"/>
    <property type="match status" value="1"/>
</dbReference>
<dbReference type="InterPro" id="IPR053180">
    <property type="entry name" value="Ca-binding_acidic-repeat"/>
</dbReference>
<evidence type="ECO:0008006" key="9">
    <source>
        <dbReference type="Google" id="ProtNLM"/>
    </source>
</evidence>
<dbReference type="PANTHER" id="PTHR37467:SF1">
    <property type="entry name" value="EXPORTED CALCIUM-BINDING GLYCOPROTEIN"/>
    <property type="match status" value="1"/>
</dbReference>